<accession>A0A291B7A7</accession>
<reference evidence="2" key="1">
    <citation type="submission" date="2017-04" db="EMBL/GenBank/DDBJ databases">
        <title>Genome evolution of the luminous symbionts of deep sea anglerfish.</title>
        <authorList>
            <person name="Hendry T.A."/>
        </authorList>
    </citation>
    <scope>NUCLEOTIDE SEQUENCE [LARGE SCALE GENOMIC DNA]</scope>
</reference>
<dbReference type="Proteomes" id="UP000218160">
    <property type="component" value="Chromosome 1"/>
</dbReference>
<protein>
    <submittedName>
        <fullName evidence="1">Uncharacterized protein</fullName>
    </submittedName>
</protein>
<dbReference type="KEGG" id="elux:BTN50_0352"/>
<name>A0A291B7A7_9GAMM</name>
<sequence>MNNGVINYTTNTLGKTIESMIPILQGLHDLTPDKLLLS</sequence>
<dbReference type="EMBL" id="CP020660">
    <property type="protein sequence ID" value="ATF08888.1"/>
    <property type="molecule type" value="Genomic_DNA"/>
</dbReference>
<keyword evidence="2" id="KW-1185">Reference proteome</keyword>
<dbReference type="AlphaFoldDB" id="A0A291B7A7"/>
<evidence type="ECO:0000313" key="1">
    <source>
        <dbReference type="EMBL" id="ATF08888.1"/>
    </source>
</evidence>
<evidence type="ECO:0000313" key="2">
    <source>
        <dbReference type="Proteomes" id="UP000218160"/>
    </source>
</evidence>
<organism evidence="1 2">
    <name type="scientific">Candidatus Enterovibrio altilux</name>
    <dbReference type="NCBI Taxonomy" id="1927128"/>
    <lineage>
        <taxon>Bacteria</taxon>
        <taxon>Pseudomonadati</taxon>
        <taxon>Pseudomonadota</taxon>
        <taxon>Gammaproteobacteria</taxon>
        <taxon>Vibrionales</taxon>
        <taxon>Vibrionaceae</taxon>
        <taxon>Enterovibrio</taxon>
    </lineage>
</organism>
<proteinExistence type="predicted"/>
<gene>
    <name evidence="1" type="ORF">BTN50_0352</name>
</gene>